<keyword evidence="4" id="KW-1000">Mitochondrion outer membrane</keyword>
<dbReference type="GO" id="GO:0008320">
    <property type="term" value="F:protein transmembrane transporter activity"/>
    <property type="evidence" value="ECO:0007669"/>
    <property type="project" value="TreeGrafter"/>
</dbReference>
<evidence type="ECO:0000256" key="3">
    <source>
        <dbReference type="ARBA" id="ARBA00022737"/>
    </source>
</evidence>
<comment type="subcellular location">
    <subcellularLocation>
        <location evidence="1">Mitochondrion outer membrane</location>
        <topology evidence="1">Single-pass membrane protein</topology>
    </subcellularLocation>
</comment>
<dbReference type="InterPro" id="IPR011990">
    <property type="entry name" value="TPR-like_helical_dom_sf"/>
</dbReference>
<keyword evidence="7" id="KW-0496">Mitochondrion</keyword>
<keyword evidence="10" id="KW-1185">Reference proteome</keyword>
<reference evidence="11" key="1">
    <citation type="submission" date="2017-02" db="UniProtKB">
        <authorList>
            <consortium name="WormBaseParasite"/>
        </authorList>
    </citation>
    <scope>IDENTIFICATION</scope>
</reference>
<dbReference type="STRING" id="174720.A0A0N5BID6"/>
<keyword evidence="8" id="KW-0472">Membrane</keyword>
<dbReference type="GO" id="GO:0030943">
    <property type="term" value="F:mitochondrion targeting sequence binding"/>
    <property type="evidence" value="ECO:0007669"/>
    <property type="project" value="TreeGrafter"/>
</dbReference>
<evidence type="ECO:0000313" key="11">
    <source>
        <dbReference type="WBParaSite" id="SPAL_0000572000.1"/>
    </source>
</evidence>
<keyword evidence="6" id="KW-1133">Transmembrane helix</keyword>
<sequence length="591" mass="68442">MFQIVFFFERLLVNYFVVLLVMENSQINVPTWSKYLCAAIVSGAVIYVGGRLFLWSNDDNKNNKKVDISKYGKISENGKKGAQLKADGNEFFKSRDYTKAVETYLEAISLCDETLDRSLLAELHQNAAASYNYLGDHEKEIEHCTMSLKFSPGFIKALKRRAAAYEKTRSLKNAGDDYLLLGSLEPKQAATYQEKALEAYKSAAIIVADYKFKKLPEEARPIGHQQMFAYLFHTSIHNPLALYVRKKKDCSVLAEEPEVQEVIQLLRDHKFDEAFEICEKYLSQFNFDTKKIEFYYLMEILYLKCLIVQRRYTLAKSVYEEIENRYNNETVEIDEKYLNDFMLTWKILGMELNFRLANDEGEDFFNNKMGQYKENTDSYLNHGIFKISTSMSELAGNAEKAYALDNNNIYAMWYQYYGQCINSLMTGDYSCFLKKAHELESKLKGYGYTEDSYIGWFFYSQVIAMDNYKESSNILKECSKIYPKNVFNKIVDISTAANLEGTSSPESYLMYMLKVKKVIEDVFEVDKYNSAAFKLKARILMEEGKTEEAKECLDEALKYASTIDEYADVILDSYLFKGSMNISEHRTPLVK</sequence>
<evidence type="ECO:0000256" key="5">
    <source>
        <dbReference type="ARBA" id="ARBA00022803"/>
    </source>
</evidence>
<dbReference type="Gene3D" id="1.25.40.10">
    <property type="entry name" value="Tetratricopeptide repeat domain"/>
    <property type="match status" value="2"/>
</dbReference>
<dbReference type="PANTHER" id="PTHR46208:SF1">
    <property type="entry name" value="MITOCHONDRIAL IMPORT RECEPTOR SUBUNIT TOM70"/>
    <property type="match status" value="1"/>
</dbReference>
<protein>
    <submittedName>
        <fullName evidence="11">Mitochondrial import receptor subunit TOM70</fullName>
    </submittedName>
</protein>
<evidence type="ECO:0000256" key="7">
    <source>
        <dbReference type="ARBA" id="ARBA00023128"/>
    </source>
</evidence>
<dbReference type="SMART" id="SM00028">
    <property type="entry name" value="TPR"/>
    <property type="match status" value="4"/>
</dbReference>
<name>A0A0N5BID6_STREA</name>
<dbReference type="GO" id="GO:0045039">
    <property type="term" value="P:protein insertion into mitochondrial inner membrane"/>
    <property type="evidence" value="ECO:0007669"/>
    <property type="project" value="TreeGrafter"/>
</dbReference>
<accession>A0A0N5BID6</accession>
<proteinExistence type="inferred from homology"/>
<evidence type="ECO:0000256" key="2">
    <source>
        <dbReference type="ARBA" id="ARBA00022692"/>
    </source>
</evidence>
<evidence type="ECO:0000256" key="8">
    <source>
        <dbReference type="ARBA" id="ARBA00023136"/>
    </source>
</evidence>
<dbReference type="GO" id="GO:0030150">
    <property type="term" value="P:protein import into mitochondrial matrix"/>
    <property type="evidence" value="ECO:0007669"/>
    <property type="project" value="TreeGrafter"/>
</dbReference>
<evidence type="ECO:0000313" key="10">
    <source>
        <dbReference type="Proteomes" id="UP000046392"/>
    </source>
</evidence>
<keyword evidence="5" id="KW-0802">TPR repeat</keyword>
<dbReference type="PANTHER" id="PTHR46208">
    <property type="entry name" value="MITOCHONDRIAL IMPORT RECEPTOR SUBUNIT TOM70"/>
    <property type="match status" value="1"/>
</dbReference>
<evidence type="ECO:0000256" key="6">
    <source>
        <dbReference type="ARBA" id="ARBA00022989"/>
    </source>
</evidence>
<evidence type="ECO:0000256" key="9">
    <source>
        <dbReference type="ARBA" id="ARBA00038030"/>
    </source>
</evidence>
<organism evidence="10 11">
    <name type="scientific">Strongyloides papillosus</name>
    <name type="common">Intestinal threadworm</name>
    <dbReference type="NCBI Taxonomy" id="174720"/>
    <lineage>
        <taxon>Eukaryota</taxon>
        <taxon>Metazoa</taxon>
        <taxon>Ecdysozoa</taxon>
        <taxon>Nematoda</taxon>
        <taxon>Chromadorea</taxon>
        <taxon>Rhabditida</taxon>
        <taxon>Tylenchina</taxon>
        <taxon>Panagrolaimomorpha</taxon>
        <taxon>Strongyloidoidea</taxon>
        <taxon>Strongyloididae</taxon>
        <taxon>Strongyloides</taxon>
    </lineage>
</organism>
<keyword evidence="2" id="KW-0812">Transmembrane</keyword>
<dbReference type="WBParaSite" id="SPAL_0000572000.1">
    <property type="protein sequence ID" value="SPAL_0000572000.1"/>
    <property type="gene ID" value="SPAL_0000572000"/>
</dbReference>
<dbReference type="GO" id="GO:0005741">
    <property type="term" value="C:mitochondrial outer membrane"/>
    <property type="evidence" value="ECO:0007669"/>
    <property type="project" value="UniProtKB-SubCell"/>
</dbReference>
<dbReference type="SUPFAM" id="SSF48452">
    <property type="entry name" value="TPR-like"/>
    <property type="match status" value="2"/>
</dbReference>
<evidence type="ECO:0000256" key="1">
    <source>
        <dbReference type="ARBA" id="ARBA00004572"/>
    </source>
</evidence>
<comment type="similarity">
    <text evidence="9">Belongs to the Tom70 family.</text>
</comment>
<dbReference type="AlphaFoldDB" id="A0A0N5BID6"/>
<keyword evidence="3" id="KW-0677">Repeat</keyword>
<evidence type="ECO:0000256" key="4">
    <source>
        <dbReference type="ARBA" id="ARBA00022787"/>
    </source>
</evidence>
<dbReference type="Proteomes" id="UP000046392">
    <property type="component" value="Unplaced"/>
</dbReference>
<dbReference type="InterPro" id="IPR019734">
    <property type="entry name" value="TPR_rpt"/>
</dbReference>